<reference evidence="8 9" key="1">
    <citation type="submission" date="2016-10" db="EMBL/GenBank/DDBJ databases">
        <authorList>
            <person name="de Groot N.N."/>
        </authorList>
    </citation>
    <scope>NUCLEOTIDE SEQUENCE [LARGE SCALE GENOMIC DNA]</scope>
    <source>
        <strain evidence="8 9">DSM 23581</strain>
    </source>
</reference>
<dbReference type="InterPro" id="IPR036406">
    <property type="entry name" value="Coprogen_oxidase_aer_sf"/>
</dbReference>
<evidence type="ECO:0000256" key="5">
    <source>
        <dbReference type="ARBA" id="ARBA00023002"/>
    </source>
</evidence>
<dbReference type="Proteomes" id="UP000198820">
    <property type="component" value="Unassembled WGS sequence"/>
</dbReference>
<dbReference type="RefSeq" id="WP_093244219.1">
    <property type="nucleotide sequence ID" value="NZ_FNQF01000006.1"/>
</dbReference>
<dbReference type="PIRSF" id="PIRSF000166">
    <property type="entry name" value="Coproporphyri_ox"/>
    <property type="match status" value="1"/>
</dbReference>
<organism evidence="8 9">
    <name type="scientific">Psychroflexus halocasei</name>
    <dbReference type="NCBI Taxonomy" id="908615"/>
    <lineage>
        <taxon>Bacteria</taxon>
        <taxon>Pseudomonadati</taxon>
        <taxon>Bacteroidota</taxon>
        <taxon>Flavobacteriia</taxon>
        <taxon>Flavobacteriales</taxon>
        <taxon>Flavobacteriaceae</taxon>
        <taxon>Psychroflexus</taxon>
    </lineage>
</organism>
<dbReference type="STRING" id="908615.SAMN05421540_10617"/>
<dbReference type="SUPFAM" id="SSF102886">
    <property type="entry name" value="Coproporphyrinogen III oxidase"/>
    <property type="match status" value="1"/>
</dbReference>
<evidence type="ECO:0000256" key="1">
    <source>
        <dbReference type="ARBA" id="ARBA00005168"/>
    </source>
</evidence>
<sequence length="309" mass="36233">MTKKKDISSKKDEFYNYIQNLQDKITSSLEEIDGKANFQEDLWERKGGGGGRTRVIENGDVFEKGGVNISAVHGELPQSMQKYFNVSDCDFYACGLSLVIHPKSPMVPTVHANWRYFEMYNKKGELIDQWFGGGQDLTPYYLFEEDAKHFHQVCKDACDKHDTEFYKLYKEKCDSYFWNSHRDEARGIGGLFFDYLKPVSGKSIHDWYNFVTEVGNSFIDTYLPIVKKRKEIEYTQKQRDWQEIRRGRYVEFNLVHDKGTLFGLKTNGRIESILMSLPPHVQWQYDYQVEEGSEEAKLIEVLKNPKNWV</sequence>
<dbReference type="PANTHER" id="PTHR10755:SF0">
    <property type="entry name" value="OXYGEN-DEPENDENT COPROPORPHYRINOGEN-III OXIDASE, MITOCHONDRIAL"/>
    <property type="match status" value="1"/>
</dbReference>
<keyword evidence="6" id="KW-0350">Heme biosynthesis</keyword>
<dbReference type="AlphaFoldDB" id="A0A1H4BEZ6"/>
<evidence type="ECO:0000313" key="8">
    <source>
        <dbReference type="EMBL" id="SEA46731.1"/>
    </source>
</evidence>
<keyword evidence="9" id="KW-1185">Reference proteome</keyword>
<dbReference type="GO" id="GO:0006782">
    <property type="term" value="P:protoporphyrinogen IX biosynthetic process"/>
    <property type="evidence" value="ECO:0007669"/>
    <property type="project" value="TreeGrafter"/>
</dbReference>
<comment type="similarity">
    <text evidence="2">Belongs to the aerobic coproporphyrinogen-III oxidase family.</text>
</comment>
<evidence type="ECO:0000256" key="4">
    <source>
        <dbReference type="ARBA" id="ARBA00012869"/>
    </source>
</evidence>
<comment type="pathway">
    <text evidence="1">Porphyrin-containing compound metabolism; protoporphyrin-IX biosynthesis; protoporphyrinogen-IX from coproporphyrinogen-III (O2 route): step 1/1.</text>
</comment>
<accession>A0A1H4BEZ6</accession>
<dbReference type="EC" id="1.3.3.3" evidence="4"/>
<keyword evidence="5" id="KW-0560">Oxidoreductase</keyword>
<comment type="subunit">
    <text evidence="3">Homodimer.</text>
</comment>
<dbReference type="NCBIfam" id="NF003727">
    <property type="entry name" value="PRK05330.1"/>
    <property type="match status" value="1"/>
</dbReference>
<evidence type="ECO:0000256" key="2">
    <source>
        <dbReference type="ARBA" id="ARBA00010644"/>
    </source>
</evidence>
<dbReference type="GO" id="GO:0004109">
    <property type="term" value="F:coproporphyrinogen oxidase activity"/>
    <property type="evidence" value="ECO:0007669"/>
    <property type="project" value="UniProtKB-EC"/>
</dbReference>
<dbReference type="Pfam" id="PF01218">
    <property type="entry name" value="Coprogen_oxidas"/>
    <property type="match status" value="1"/>
</dbReference>
<dbReference type="PRINTS" id="PR00073">
    <property type="entry name" value="COPRGNOXDASE"/>
</dbReference>
<name>A0A1H4BEZ6_9FLAO</name>
<dbReference type="Gene3D" id="3.40.1500.10">
    <property type="entry name" value="Coproporphyrinogen III oxidase, aerobic"/>
    <property type="match status" value="1"/>
</dbReference>
<protein>
    <recommendedName>
        <fullName evidence="4">coproporphyrinogen oxidase</fullName>
        <ecNumber evidence="4">1.3.3.3</ecNumber>
    </recommendedName>
</protein>
<evidence type="ECO:0000256" key="7">
    <source>
        <dbReference type="ARBA" id="ARBA00023244"/>
    </source>
</evidence>
<dbReference type="GO" id="GO:0005737">
    <property type="term" value="C:cytoplasm"/>
    <property type="evidence" value="ECO:0007669"/>
    <property type="project" value="TreeGrafter"/>
</dbReference>
<dbReference type="PANTHER" id="PTHR10755">
    <property type="entry name" value="COPROPORPHYRINOGEN III OXIDASE, MITOCHONDRIAL"/>
    <property type="match status" value="1"/>
</dbReference>
<evidence type="ECO:0000313" key="9">
    <source>
        <dbReference type="Proteomes" id="UP000198820"/>
    </source>
</evidence>
<dbReference type="InterPro" id="IPR001260">
    <property type="entry name" value="Coprogen_oxidase_aer"/>
</dbReference>
<keyword evidence="7" id="KW-0627">Porphyrin biosynthesis</keyword>
<evidence type="ECO:0000256" key="3">
    <source>
        <dbReference type="ARBA" id="ARBA00011738"/>
    </source>
</evidence>
<proteinExistence type="inferred from homology"/>
<evidence type="ECO:0000256" key="6">
    <source>
        <dbReference type="ARBA" id="ARBA00023133"/>
    </source>
</evidence>
<dbReference type="EMBL" id="FNQF01000006">
    <property type="protein sequence ID" value="SEA46731.1"/>
    <property type="molecule type" value="Genomic_DNA"/>
</dbReference>
<gene>
    <name evidence="8" type="ORF">SAMN05421540_10617</name>
</gene>